<evidence type="ECO:0000256" key="1">
    <source>
        <dbReference type="ARBA" id="ARBA00004196"/>
    </source>
</evidence>
<dbReference type="AlphaFoldDB" id="A0A1B9F5S9"/>
<evidence type="ECO:0000256" key="3">
    <source>
        <dbReference type="PIRSR" id="PIRSR039026-1"/>
    </source>
</evidence>
<dbReference type="Gene3D" id="3.40.190.10">
    <property type="entry name" value="Periplasmic binding protein-like II"/>
    <property type="match status" value="1"/>
</dbReference>
<gene>
    <name evidence="5" type="ORF">DBT_1399</name>
</gene>
<dbReference type="GO" id="GO:0030313">
    <property type="term" value="C:cell envelope"/>
    <property type="evidence" value="ECO:0007669"/>
    <property type="project" value="UniProtKB-SubCell"/>
</dbReference>
<evidence type="ECO:0000256" key="2">
    <source>
        <dbReference type="ARBA" id="ARBA00022729"/>
    </source>
</evidence>
<evidence type="ECO:0000256" key="4">
    <source>
        <dbReference type="PIRSR" id="PIRSR039026-2"/>
    </source>
</evidence>
<dbReference type="GO" id="GO:0046872">
    <property type="term" value="F:metal ion binding"/>
    <property type="evidence" value="ECO:0007669"/>
    <property type="project" value="UniProtKB-KW"/>
</dbReference>
<feature type="binding site" evidence="4">
    <location>
        <position position="241"/>
    </location>
    <ligand>
        <name>substrate</name>
    </ligand>
</feature>
<feature type="binding site" evidence="4">
    <location>
        <position position="216"/>
    </location>
    <ligand>
        <name>Na(+)</name>
        <dbReference type="ChEBI" id="CHEBI:29101"/>
    </ligand>
</feature>
<evidence type="ECO:0008006" key="7">
    <source>
        <dbReference type="Google" id="ProtNLM"/>
    </source>
</evidence>
<dbReference type="PATRIC" id="fig|1156395.6.peg.1413"/>
<feature type="binding site" evidence="4">
    <location>
        <position position="215"/>
    </location>
    <ligand>
        <name>substrate</name>
    </ligand>
</feature>
<keyword evidence="6" id="KW-1185">Reference proteome</keyword>
<dbReference type="InterPro" id="IPR038404">
    <property type="entry name" value="TRAP_DctP_sf"/>
</dbReference>
<accession>A0A1B9F5S9</accession>
<organism evidence="5 6">
    <name type="scientific">Dissulfuribacter thermophilus</name>
    <dbReference type="NCBI Taxonomy" id="1156395"/>
    <lineage>
        <taxon>Bacteria</taxon>
        <taxon>Pseudomonadati</taxon>
        <taxon>Thermodesulfobacteriota</taxon>
        <taxon>Dissulfuribacteria</taxon>
        <taxon>Dissulfuribacterales</taxon>
        <taxon>Dissulfuribacteraceae</taxon>
        <taxon>Dissulfuribacter</taxon>
    </lineage>
</organism>
<dbReference type="InterPro" id="IPR026289">
    <property type="entry name" value="SBP_TakP-like"/>
</dbReference>
<dbReference type="GO" id="GO:0031317">
    <property type="term" value="C:tripartite ATP-independent periplasmic transporter complex"/>
    <property type="evidence" value="ECO:0007669"/>
    <property type="project" value="InterPro"/>
</dbReference>
<keyword evidence="2" id="KW-0732">Signal</keyword>
<keyword evidence="4" id="KW-0479">Metal-binding</keyword>
<comment type="caution">
    <text evidence="5">The sequence shown here is derived from an EMBL/GenBank/DDBJ whole genome shotgun (WGS) entry which is preliminary data.</text>
</comment>
<dbReference type="NCBIfam" id="NF037995">
    <property type="entry name" value="TRAP_S1"/>
    <property type="match status" value="1"/>
</dbReference>
<comment type="subcellular location">
    <subcellularLocation>
        <location evidence="1">Cell envelope</location>
    </subcellularLocation>
</comment>
<evidence type="ECO:0000313" key="6">
    <source>
        <dbReference type="Proteomes" id="UP000093080"/>
    </source>
</evidence>
<dbReference type="EMBL" id="MAGO01000006">
    <property type="protein sequence ID" value="OCC15276.1"/>
    <property type="molecule type" value="Genomic_DNA"/>
</dbReference>
<sequence length="359" mass="40295">MERRSFLKKVGAAALGATALSHSRKAYSAEKRFLWRMVTSWPPNFPILQTGAERLAKRVGELSGGRLMIQVYAGGELVPPLGVFDAVSQGTVECGHSASYYWAGKNPAFQWFTSIPFGLNAQGMNTWFYQGNGLKLWRELYSNFNIVPRPAGNTGVQMGGWFNKEINTIDDFKGLKMRIPGLGGKVIKKVGATVVLLPGGEIYTSLERGVIDATEWVGPAHDIRMGFHKVAKYYYGPGWHEPGSALEFIVNKKAHDALPEDLKQVLDVACAELNIQMLTEFEYENAKALKKLMNDHKVNLRHFPPQVLKKLRKVAKETIEQEAQKDKMAKKVHEDFKAFQALMAPWANISEQEYYTNII</sequence>
<dbReference type="Pfam" id="PF03480">
    <property type="entry name" value="DctP"/>
    <property type="match status" value="1"/>
</dbReference>
<proteinExistence type="predicted"/>
<dbReference type="GO" id="GO:0055085">
    <property type="term" value="P:transmembrane transport"/>
    <property type="evidence" value="ECO:0007669"/>
    <property type="project" value="InterPro"/>
</dbReference>
<dbReference type="InterPro" id="IPR018389">
    <property type="entry name" value="DctP_fam"/>
</dbReference>
<feature type="binding site" evidence="3">
    <location>
        <position position="157"/>
    </location>
    <ligand>
        <name>substrate</name>
    </ligand>
</feature>
<dbReference type="STRING" id="1156395.DBT_1399"/>
<dbReference type="RefSeq" id="WP_067618087.1">
    <property type="nucleotide sequence ID" value="NZ_MAGO01000006.1"/>
</dbReference>
<feature type="binding site" evidence="3">
    <location>
        <position position="178"/>
    </location>
    <ligand>
        <name>substrate</name>
    </ligand>
</feature>
<dbReference type="OrthoDB" id="9769667at2"/>
<evidence type="ECO:0000313" key="5">
    <source>
        <dbReference type="EMBL" id="OCC15276.1"/>
    </source>
</evidence>
<dbReference type="PANTHER" id="PTHR33376:SF5">
    <property type="entry name" value="EXTRACYTOPLASMIC SOLUTE RECEPTOR PROTEIN"/>
    <property type="match status" value="1"/>
</dbReference>
<dbReference type="PANTHER" id="PTHR33376">
    <property type="match status" value="1"/>
</dbReference>
<dbReference type="NCBIfam" id="TIGR01409">
    <property type="entry name" value="TAT_signal_seq"/>
    <property type="match status" value="1"/>
</dbReference>
<dbReference type="Gene3D" id="3.40.190.170">
    <property type="entry name" value="Bacterial extracellular solute-binding protein, family 7"/>
    <property type="match status" value="1"/>
</dbReference>
<dbReference type="InterPro" id="IPR019546">
    <property type="entry name" value="TAT_signal_bac_arc"/>
</dbReference>
<protein>
    <recommendedName>
        <fullName evidence="7">ABC transporter substrate-binding protein</fullName>
    </recommendedName>
</protein>
<dbReference type="Proteomes" id="UP000093080">
    <property type="component" value="Unassembled WGS sequence"/>
</dbReference>
<name>A0A1B9F5S9_9BACT</name>
<reference evidence="5 6" key="1">
    <citation type="submission" date="2016-06" db="EMBL/GenBank/DDBJ databases">
        <title>Respiratory ammonification of nitrate coupled to the oxidation of elemental sulfur in deep-sea autotrophic thermophilic bacteria.</title>
        <authorList>
            <person name="Slobodkina G.B."/>
            <person name="Mardanov A.V."/>
            <person name="Ravin N.V."/>
            <person name="Frolova A.A."/>
            <person name="Viryasiv M.B."/>
            <person name="Chernyh N.A."/>
            <person name="Bonch-Osmolovskaya E.A."/>
            <person name="Slobodkin A.I."/>
        </authorList>
    </citation>
    <scope>NUCLEOTIDE SEQUENCE [LARGE SCALE GENOMIC DNA]</scope>
    <source>
        <strain evidence="5 6">S69</strain>
    </source>
</reference>
<dbReference type="PIRSF" id="PIRSF039026">
    <property type="entry name" value="SiaP"/>
    <property type="match status" value="1"/>
</dbReference>